<sequence>MANLTQVDYLDAALKLLPVGLAWNRSPDSNMGKILSIRAEQLVQVNETAHQLVKERMLSNAFLLLDDWEFFYGLPECTEINTIETRRAALIAKDNEVGSFNKYYLEELAIRHGYQIKVVNHYPHHCLRDCGYPLHPQENAWRVFIYTTSKSIRNATCLEDVSQELVLFERSKVECFLKRFCYSHLEMIFIYQEE</sequence>
<evidence type="ECO:0000313" key="2">
    <source>
        <dbReference type="EMBL" id="EDJ92043.1"/>
    </source>
</evidence>
<dbReference type="AlphaFoldDB" id="A0A0H3PCD4"/>
<dbReference type="Pfam" id="PF10076">
    <property type="entry name" value="Phage_Mu_Gp48"/>
    <property type="match status" value="1"/>
</dbReference>
<protein>
    <submittedName>
        <fullName evidence="1">DUF2313 domain-containing protein</fullName>
    </submittedName>
</protein>
<reference evidence="1" key="3">
    <citation type="submission" date="2024-01" db="EMBL/GenBank/DDBJ databases">
        <authorList>
            <person name="Riesbeck K."/>
        </authorList>
    </citation>
    <scope>NUCLEOTIDE SEQUENCE</scope>
    <source>
        <strain evidence="1">3655</strain>
    </source>
</reference>
<evidence type="ECO:0000313" key="3">
    <source>
        <dbReference type="Proteomes" id="UP000003185"/>
    </source>
</evidence>
<accession>A0A0H3PCD4</accession>
<gene>
    <name evidence="2" type="ORF">CGSHi3655_00015</name>
    <name evidence="1" type="ORF">KRLU3655_LOCUS384</name>
</gene>
<proteinExistence type="predicted"/>
<dbReference type="EMBL" id="AAZF01000016">
    <property type="protein sequence ID" value="EDJ92043.1"/>
    <property type="molecule type" value="Genomic_DNA"/>
</dbReference>
<dbReference type="EMBL" id="OV040719">
    <property type="protein sequence ID" value="CAH0450308.1"/>
    <property type="molecule type" value="Genomic_DNA"/>
</dbReference>
<dbReference type="Proteomes" id="UP000003185">
    <property type="component" value="Unassembled WGS sequence"/>
</dbReference>
<evidence type="ECO:0000313" key="1">
    <source>
        <dbReference type="EMBL" id="CAH0450308.1"/>
    </source>
</evidence>
<dbReference type="InterPro" id="IPR018755">
    <property type="entry name" value="Phage_Mu_Gp48"/>
</dbReference>
<dbReference type="Proteomes" id="UP000837958">
    <property type="component" value="Chromosome"/>
</dbReference>
<evidence type="ECO:0000313" key="4">
    <source>
        <dbReference type="Proteomes" id="UP000837958"/>
    </source>
</evidence>
<organism evidence="2 3">
    <name type="scientific">Haemophilus influenzae (strain NTHi 3655)</name>
    <dbReference type="NCBI Taxonomy" id="375177"/>
    <lineage>
        <taxon>Bacteria</taxon>
        <taxon>Pseudomonadati</taxon>
        <taxon>Pseudomonadota</taxon>
        <taxon>Gammaproteobacteria</taxon>
        <taxon>Pasteurellales</taxon>
        <taxon>Pasteurellaceae</taxon>
        <taxon>Haemophilus</taxon>
    </lineage>
</organism>
<reference evidence="4" key="2">
    <citation type="submission" date="2021-11" db="EMBL/GenBank/DDBJ databases">
        <authorList>
            <person name="Riesbeck K."/>
        </authorList>
    </citation>
    <scope>NUCLEOTIDE SEQUENCE [LARGE SCALE GENOMIC DNA]</scope>
</reference>
<reference evidence="2 3" key="1">
    <citation type="journal article" date="2007" name="Genome Biol.">
        <title>Characterization and modeling of the Haemophilus influenzae core and supragenomes based on the complete genomic sequences of Rd and 12 clinical nontypeable strains.</title>
        <authorList>
            <person name="Hogg J.S."/>
            <person name="Hu F.Z."/>
            <person name="Janto B."/>
            <person name="Boissy R."/>
            <person name="Hayes J."/>
            <person name="Keefe R."/>
            <person name="Post J.C."/>
            <person name="Ehrlich G.D."/>
        </authorList>
    </citation>
    <scope>NUCLEOTIDE SEQUENCE [LARGE SCALE GENOMIC DNA]</scope>
    <source>
        <strain evidence="2">3655</strain>
        <strain evidence="3">NTHi 3655</strain>
    </source>
</reference>
<dbReference type="RefSeq" id="WP_005658750.1">
    <property type="nucleotide sequence ID" value="NZ_AAZF01000016.1"/>
</dbReference>
<name>A0A0H3PCD4_HAEI3</name>